<evidence type="ECO:0000313" key="11">
    <source>
        <dbReference type="Proteomes" id="UP001595455"/>
    </source>
</evidence>
<dbReference type="RefSeq" id="WP_107008027.1">
    <property type="nucleotide sequence ID" value="NZ_JBHRSF010000007.1"/>
</dbReference>
<keyword evidence="4 7" id="KW-0812">Transmembrane</keyword>
<feature type="transmembrane region" description="Helical" evidence="7">
    <location>
        <begin position="123"/>
        <end position="144"/>
    </location>
</feature>
<dbReference type="AlphaFoldDB" id="A0A371YTS6"/>
<feature type="transmembrane region" description="Helical" evidence="7">
    <location>
        <begin position="229"/>
        <end position="249"/>
    </location>
</feature>
<dbReference type="GO" id="GO:0016020">
    <property type="term" value="C:membrane"/>
    <property type="evidence" value="ECO:0007669"/>
    <property type="project" value="UniProtKB-SubCell"/>
</dbReference>
<keyword evidence="6 7" id="KW-0472">Membrane</keyword>
<gene>
    <name evidence="8" type="ORF">ACFODO_04435</name>
    <name evidence="9" type="ORF">C9E89_004645</name>
</gene>
<reference evidence="8" key="4">
    <citation type="submission" date="2024-09" db="EMBL/GenBank/DDBJ databases">
        <authorList>
            <person name="Sun Q."/>
            <person name="Mori K."/>
        </authorList>
    </citation>
    <scope>NUCLEOTIDE SEQUENCE</scope>
    <source>
        <strain evidence="8">KCTC 62575</strain>
    </source>
</reference>
<name>A0A371YTS6_9GAMM</name>
<feature type="transmembrane region" description="Helical" evidence="7">
    <location>
        <begin position="64"/>
        <end position="86"/>
    </location>
</feature>
<evidence type="ECO:0000256" key="7">
    <source>
        <dbReference type="SAM" id="Phobius"/>
    </source>
</evidence>
<evidence type="ECO:0000313" key="9">
    <source>
        <dbReference type="EMBL" id="RFC84861.1"/>
    </source>
</evidence>
<dbReference type="Proteomes" id="UP000240957">
    <property type="component" value="Unassembled WGS sequence"/>
</dbReference>
<dbReference type="InterPro" id="IPR004776">
    <property type="entry name" value="Mem_transp_PIN-like"/>
</dbReference>
<feature type="transmembrane region" description="Helical" evidence="7">
    <location>
        <begin position="165"/>
        <end position="185"/>
    </location>
</feature>
<accession>A0A371YTS6</accession>
<dbReference type="Pfam" id="PF03547">
    <property type="entry name" value="Mem_trans"/>
    <property type="match status" value="1"/>
</dbReference>
<feature type="transmembrane region" description="Helical" evidence="7">
    <location>
        <begin position="197"/>
        <end position="217"/>
    </location>
</feature>
<protein>
    <submittedName>
        <fullName evidence="9">AEC family transporter</fullName>
    </submittedName>
</protein>
<sequence length="308" mass="33843">MVFNVLLPIFILLFLGYLSVKISLINKEQISALSAFVIRISLPALLLVALASKDLHEIWYPSYFFVYAGVSFVLYLLVFLVFYYVFKHKFSHSAVFAMGGAMSNTGFIGTAILTLLMGNQATIYISLTLIVENVIIVTMVLALAEAGLQQQKNIALLLRQTLLKLLKNPVILSVLLGLSLAFLQVKLPTQLHQALDLLGKTASPIALFVIGGGLVGLSIEKIDMESMFLVFAKMIMMPVAVFTGLSLLPNVSKEMLYAGTIIAALPMPAAFAIFSQAYHLDDRKTLTPLMISTFLGFAIISMLIALWW</sequence>
<evidence type="ECO:0000256" key="5">
    <source>
        <dbReference type="ARBA" id="ARBA00022989"/>
    </source>
</evidence>
<evidence type="ECO:0000313" key="8">
    <source>
        <dbReference type="EMBL" id="MFC2994531.1"/>
    </source>
</evidence>
<feature type="transmembrane region" description="Helical" evidence="7">
    <location>
        <begin position="286"/>
        <end position="307"/>
    </location>
</feature>
<feature type="transmembrane region" description="Helical" evidence="7">
    <location>
        <begin position="93"/>
        <end position="117"/>
    </location>
</feature>
<dbReference type="GO" id="GO:0055085">
    <property type="term" value="P:transmembrane transport"/>
    <property type="evidence" value="ECO:0007669"/>
    <property type="project" value="InterPro"/>
</dbReference>
<reference evidence="8" key="1">
    <citation type="journal article" date="2014" name="Int. J. Syst. Evol. Microbiol.">
        <title>Complete genome of a new Firmicutes species belonging to the dominant human colonic microbiota ('Ruminococcus bicirculans') reveals two chromosomes and a selective capacity to utilize plant glucans.</title>
        <authorList>
            <consortium name="NISC Comparative Sequencing Program"/>
            <person name="Wegmann U."/>
            <person name="Louis P."/>
            <person name="Goesmann A."/>
            <person name="Henrissat B."/>
            <person name="Duncan S.H."/>
            <person name="Flint H.J."/>
        </authorList>
    </citation>
    <scope>NUCLEOTIDE SEQUENCE</scope>
    <source>
        <strain evidence="8">KCTC 62575</strain>
    </source>
</reference>
<keyword evidence="3" id="KW-1003">Cell membrane</keyword>
<dbReference type="EMBL" id="JBHRSF010000007">
    <property type="protein sequence ID" value="MFC2994531.1"/>
    <property type="molecule type" value="Genomic_DNA"/>
</dbReference>
<dbReference type="PANTHER" id="PTHR36838:SF1">
    <property type="entry name" value="SLR1864 PROTEIN"/>
    <property type="match status" value="1"/>
</dbReference>
<organism evidence="9 10">
    <name type="scientific">Acinetobacter sichuanensis</name>
    <dbReference type="NCBI Taxonomy" id="2136183"/>
    <lineage>
        <taxon>Bacteria</taxon>
        <taxon>Pseudomonadati</taxon>
        <taxon>Pseudomonadota</taxon>
        <taxon>Gammaproteobacteria</taxon>
        <taxon>Moraxellales</taxon>
        <taxon>Moraxellaceae</taxon>
        <taxon>Acinetobacter</taxon>
    </lineage>
</organism>
<evidence type="ECO:0000256" key="1">
    <source>
        <dbReference type="ARBA" id="ARBA00004141"/>
    </source>
</evidence>
<keyword evidence="11" id="KW-1185">Reference proteome</keyword>
<evidence type="ECO:0000256" key="4">
    <source>
        <dbReference type="ARBA" id="ARBA00022692"/>
    </source>
</evidence>
<dbReference type="Proteomes" id="UP001595455">
    <property type="component" value="Unassembled WGS sequence"/>
</dbReference>
<dbReference type="EMBL" id="PYIX02000004">
    <property type="protein sequence ID" value="RFC84861.1"/>
    <property type="molecule type" value="Genomic_DNA"/>
</dbReference>
<dbReference type="PANTHER" id="PTHR36838">
    <property type="entry name" value="AUXIN EFFLUX CARRIER FAMILY PROTEIN"/>
    <property type="match status" value="1"/>
</dbReference>
<keyword evidence="5 7" id="KW-1133">Transmembrane helix</keyword>
<evidence type="ECO:0000256" key="6">
    <source>
        <dbReference type="ARBA" id="ARBA00023136"/>
    </source>
</evidence>
<comment type="subcellular location">
    <subcellularLocation>
        <location evidence="1">Membrane</location>
        <topology evidence="1">Multi-pass membrane protein</topology>
    </subcellularLocation>
</comment>
<feature type="transmembrane region" description="Helical" evidence="7">
    <location>
        <begin position="255"/>
        <end position="274"/>
    </location>
</feature>
<reference evidence="9 10" key="2">
    <citation type="submission" date="2018-08" db="EMBL/GenBank/DDBJ databases">
        <title>The draft genome of Acinetobacter sichuanensis strain WCHAc060041.</title>
        <authorList>
            <person name="Qin J."/>
            <person name="Feng Y."/>
            <person name="Zong Z."/>
        </authorList>
    </citation>
    <scope>NUCLEOTIDE SEQUENCE [LARGE SCALE GENOMIC DNA]</scope>
    <source>
        <strain evidence="9 10">WCHAc060041</strain>
    </source>
</reference>
<dbReference type="OrthoDB" id="9810457at2"/>
<keyword evidence="2" id="KW-0813">Transport</keyword>
<evidence type="ECO:0000256" key="3">
    <source>
        <dbReference type="ARBA" id="ARBA00022475"/>
    </source>
</evidence>
<feature type="transmembrane region" description="Helical" evidence="7">
    <location>
        <begin position="6"/>
        <end position="25"/>
    </location>
</feature>
<proteinExistence type="predicted"/>
<evidence type="ECO:0000256" key="2">
    <source>
        <dbReference type="ARBA" id="ARBA00022448"/>
    </source>
</evidence>
<reference evidence="11" key="3">
    <citation type="journal article" date="2019" name="Int. J. Syst. Evol. Microbiol.">
        <title>The Global Catalogue of Microorganisms (GCM) 10K type strain sequencing project: providing services to taxonomists for standard genome sequencing and annotation.</title>
        <authorList>
            <consortium name="The Broad Institute Genomics Platform"/>
            <consortium name="The Broad Institute Genome Sequencing Center for Infectious Disease"/>
            <person name="Wu L."/>
            <person name="Ma J."/>
        </authorList>
    </citation>
    <scope>NUCLEOTIDE SEQUENCE [LARGE SCALE GENOMIC DNA]</scope>
    <source>
        <strain evidence="11">KCTC 62575</strain>
    </source>
</reference>
<feature type="transmembrane region" description="Helical" evidence="7">
    <location>
        <begin position="32"/>
        <end position="52"/>
    </location>
</feature>
<evidence type="ECO:0000313" key="10">
    <source>
        <dbReference type="Proteomes" id="UP000240957"/>
    </source>
</evidence>
<comment type="caution">
    <text evidence="9">The sequence shown here is derived from an EMBL/GenBank/DDBJ whole genome shotgun (WGS) entry which is preliminary data.</text>
</comment>